<evidence type="ECO:0000259" key="1">
    <source>
        <dbReference type="Pfam" id="PF04822"/>
    </source>
</evidence>
<dbReference type="AlphaFoldDB" id="A0A1A6HIV8"/>
<protein>
    <recommendedName>
        <fullName evidence="1">Disks large homolog 5 N-terminal domain-containing protein</fullName>
    </recommendedName>
</protein>
<name>A0A1A6HIV8_NEOLE</name>
<dbReference type="PANTHER" id="PTHR21558">
    <property type="entry name" value="SPEER/SPETEX"/>
    <property type="match status" value="1"/>
</dbReference>
<reference evidence="2 3" key="1">
    <citation type="submission" date="2016-06" db="EMBL/GenBank/DDBJ databases">
        <title>The Draft Genome Sequence and Annotation of the Desert Woodrat Neotoma lepida.</title>
        <authorList>
            <person name="Campbell M."/>
            <person name="Oakeson K.F."/>
            <person name="Yandell M."/>
            <person name="Halpert J.R."/>
            <person name="Dearing D."/>
        </authorList>
    </citation>
    <scope>NUCLEOTIDE SEQUENCE [LARGE SCALE GENOMIC DNA]</scope>
    <source>
        <strain evidence="2">417</strain>
        <tissue evidence="2">Liver</tissue>
    </source>
</reference>
<dbReference type="PANTHER" id="PTHR21558:SF40">
    <property type="entry name" value="ENSMUSG00000072602 PROTEIN-RELATED"/>
    <property type="match status" value="1"/>
</dbReference>
<dbReference type="Proteomes" id="UP000092124">
    <property type="component" value="Unassembled WGS sequence"/>
</dbReference>
<sequence length="90" mass="10239">MDSLYLPAGTTGKAPSQLSTFTEEEQQMKNIEKLTIQLHNMTLERKELRGILAYYNNKDLNNRSTQKDMKLNGMANNKDQAKSLHSFSAC</sequence>
<evidence type="ECO:0000313" key="2">
    <source>
        <dbReference type="EMBL" id="OBS77577.1"/>
    </source>
</evidence>
<keyword evidence="3" id="KW-1185">Reference proteome</keyword>
<dbReference type="Pfam" id="PF04822">
    <property type="entry name" value="Takusan"/>
    <property type="match status" value="1"/>
</dbReference>
<evidence type="ECO:0000313" key="3">
    <source>
        <dbReference type="Proteomes" id="UP000092124"/>
    </source>
</evidence>
<dbReference type="InterPro" id="IPR006907">
    <property type="entry name" value="DLG5_N"/>
</dbReference>
<accession>A0A1A6HIV8</accession>
<gene>
    <name evidence="2" type="ORF">A6R68_20034</name>
</gene>
<organism evidence="2 3">
    <name type="scientific">Neotoma lepida</name>
    <name type="common">Desert woodrat</name>
    <dbReference type="NCBI Taxonomy" id="56216"/>
    <lineage>
        <taxon>Eukaryota</taxon>
        <taxon>Metazoa</taxon>
        <taxon>Chordata</taxon>
        <taxon>Craniata</taxon>
        <taxon>Vertebrata</taxon>
        <taxon>Euteleostomi</taxon>
        <taxon>Mammalia</taxon>
        <taxon>Eutheria</taxon>
        <taxon>Euarchontoglires</taxon>
        <taxon>Glires</taxon>
        <taxon>Rodentia</taxon>
        <taxon>Myomorpha</taxon>
        <taxon>Muroidea</taxon>
        <taxon>Cricetidae</taxon>
        <taxon>Neotominae</taxon>
        <taxon>Neotoma</taxon>
    </lineage>
</organism>
<feature type="domain" description="Disks large homolog 5 N-terminal" evidence="1">
    <location>
        <begin position="13"/>
        <end position="70"/>
    </location>
</feature>
<proteinExistence type="predicted"/>
<dbReference type="OrthoDB" id="9617604at2759"/>
<comment type="caution">
    <text evidence="2">The sequence shown here is derived from an EMBL/GenBank/DDBJ whole genome shotgun (WGS) entry which is preliminary data.</text>
</comment>
<dbReference type="EMBL" id="LZPO01029032">
    <property type="protein sequence ID" value="OBS77577.1"/>
    <property type="molecule type" value="Genomic_DNA"/>
</dbReference>